<dbReference type="GO" id="GO:0035082">
    <property type="term" value="P:axoneme assembly"/>
    <property type="evidence" value="ECO:0007669"/>
    <property type="project" value="InterPro"/>
</dbReference>
<dbReference type="InterPro" id="IPR006802">
    <property type="entry name" value="Radial_spoke"/>
</dbReference>
<keyword evidence="5" id="KW-0969">Cilium</keyword>
<sequence length="304" mass="34644">MDIIDLESRVKYLNPAGVTINVMDRIQLDIGLTNLNNSIECDELLFWGRINGLKADYFIAVAVFYEGKYEFPGKKFYWASNNDFKFAELPETLEQHHEFINKYNDFFTGDHTKILENLETPAGEGEGDQAAEENPEGEGEENNKDLDTESEDDEVKEPPKNLTELDRLAFVVKAIENDCQVIPMGSVKLTPLHEVRKNEAFKGLDHTNGFLEESYLHFRSAQIKDKKDLNQKDDAIFRSDFLESIADDEIQGSWSVQPDTTKSQVIIKSLLWPGYLAYHKLKSKIFGGVYIGDGTKNVDLPFML</sequence>
<dbReference type="PANTHER" id="PTHR22069:SF0">
    <property type="entry name" value="RADIAL SPOKE HEAD PROTEIN 9 HOMOLOG"/>
    <property type="match status" value="1"/>
</dbReference>
<feature type="compositionally biased region" description="Acidic residues" evidence="11">
    <location>
        <begin position="125"/>
        <end position="140"/>
    </location>
</feature>
<evidence type="ECO:0000313" key="12">
    <source>
        <dbReference type="EMBL" id="CAI2375775.1"/>
    </source>
</evidence>
<dbReference type="GO" id="GO:0001534">
    <property type="term" value="C:radial spoke"/>
    <property type="evidence" value="ECO:0007669"/>
    <property type="project" value="InterPro"/>
</dbReference>
<keyword evidence="4" id="KW-0282">Flagellum</keyword>
<comment type="subcellular location">
    <subcellularLocation>
        <location evidence="8">Cell projection</location>
        <location evidence="8">Kinocilium</location>
    </subcellularLocation>
    <subcellularLocation>
        <location evidence="1">Cytoplasm</location>
        <location evidence="1">Cytoskeleton</location>
        <location evidence="1">Flagellum axoneme</location>
    </subcellularLocation>
</comment>
<proteinExistence type="inferred from homology"/>
<keyword evidence="2" id="KW-0963">Cytoplasm</keyword>
<dbReference type="EMBL" id="CAMPGE010017280">
    <property type="protein sequence ID" value="CAI2375775.1"/>
    <property type="molecule type" value="Genomic_DNA"/>
</dbReference>
<evidence type="ECO:0000256" key="6">
    <source>
        <dbReference type="ARBA" id="ARBA00023212"/>
    </source>
</evidence>
<evidence type="ECO:0000256" key="3">
    <source>
        <dbReference type="ARBA" id="ARBA00022794"/>
    </source>
</evidence>
<dbReference type="AlphaFoldDB" id="A0AAD1XNH1"/>
<evidence type="ECO:0000256" key="9">
    <source>
        <dbReference type="ARBA" id="ARBA00038319"/>
    </source>
</evidence>
<comment type="similarity">
    <text evidence="9">Belongs to the flagellar radial spoke RSP9 family.</text>
</comment>
<gene>
    <name evidence="12" type="ORF">ECRASSUSDP1_LOCUS17139</name>
</gene>
<accession>A0AAD1XNH1</accession>
<dbReference type="Pfam" id="PF04712">
    <property type="entry name" value="Radial_spoke"/>
    <property type="match status" value="1"/>
</dbReference>
<evidence type="ECO:0000256" key="4">
    <source>
        <dbReference type="ARBA" id="ARBA00022846"/>
    </source>
</evidence>
<keyword evidence="7" id="KW-0966">Cell projection</keyword>
<evidence type="ECO:0000313" key="13">
    <source>
        <dbReference type="Proteomes" id="UP001295684"/>
    </source>
</evidence>
<evidence type="ECO:0000256" key="7">
    <source>
        <dbReference type="ARBA" id="ARBA00023273"/>
    </source>
</evidence>
<feature type="region of interest" description="Disordered" evidence="11">
    <location>
        <begin position="121"/>
        <end position="160"/>
    </location>
</feature>
<organism evidence="12 13">
    <name type="scientific">Euplotes crassus</name>
    <dbReference type="NCBI Taxonomy" id="5936"/>
    <lineage>
        <taxon>Eukaryota</taxon>
        <taxon>Sar</taxon>
        <taxon>Alveolata</taxon>
        <taxon>Ciliophora</taxon>
        <taxon>Intramacronucleata</taxon>
        <taxon>Spirotrichea</taxon>
        <taxon>Hypotrichia</taxon>
        <taxon>Euplotida</taxon>
        <taxon>Euplotidae</taxon>
        <taxon>Moneuplotes</taxon>
    </lineage>
</organism>
<evidence type="ECO:0000256" key="5">
    <source>
        <dbReference type="ARBA" id="ARBA00023069"/>
    </source>
</evidence>
<keyword evidence="6" id="KW-0206">Cytoskeleton</keyword>
<evidence type="ECO:0000256" key="1">
    <source>
        <dbReference type="ARBA" id="ARBA00004611"/>
    </source>
</evidence>
<dbReference type="GO" id="GO:0060294">
    <property type="term" value="P:cilium movement involved in cell motility"/>
    <property type="evidence" value="ECO:0007669"/>
    <property type="project" value="InterPro"/>
</dbReference>
<dbReference type="GO" id="GO:0044458">
    <property type="term" value="P:motile cilium assembly"/>
    <property type="evidence" value="ECO:0007669"/>
    <property type="project" value="TreeGrafter"/>
</dbReference>
<keyword evidence="13" id="KW-1185">Reference proteome</keyword>
<evidence type="ECO:0000256" key="11">
    <source>
        <dbReference type="SAM" id="MobiDB-lite"/>
    </source>
</evidence>
<keyword evidence="3" id="KW-0970">Cilium biogenesis/degradation</keyword>
<dbReference type="PANTHER" id="PTHR22069">
    <property type="entry name" value="MITOCHONDRIAL RIBOSOMAL PROTEIN S18"/>
    <property type="match status" value="1"/>
</dbReference>
<dbReference type="Proteomes" id="UP001295684">
    <property type="component" value="Unassembled WGS sequence"/>
</dbReference>
<reference evidence="12" key="1">
    <citation type="submission" date="2023-07" db="EMBL/GenBank/DDBJ databases">
        <authorList>
            <consortium name="AG Swart"/>
            <person name="Singh M."/>
            <person name="Singh A."/>
            <person name="Seah K."/>
            <person name="Emmerich C."/>
        </authorList>
    </citation>
    <scope>NUCLEOTIDE SEQUENCE</scope>
    <source>
        <strain evidence="12">DP1</strain>
    </source>
</reference>
<protein>
    <recommendedName>
        <fullName evidence="10">Radial spoke head protein 9 homolog</fullName>
    </recommendedName>
</protein>
<name>A0AAD1XNH1_EUPCR</name>
<comment type="caution">
    <text evidence="12">The sequence shown here is derived from an EMBL/GenBank/DDBJ whole genome shotgun (WGS) entry which is preliminary data.</text>
</comment>
<evidence type="ECO:0000256" key="8">
    <source>
        <dbReference type="ARBA" id="ARBA00037822"/>
    </source>
</evidence>
<evidence type="ECO:0000256" key="2">
    <source>
        <dbReference type="ARBA" id="ARBA00022490"/>
    </source>
</evidence>
<evidence type="ECO:0000256" key="10">
    <source>
        <dbReference type="ARBA" id="ARBA00041080"/>
    </source>
</evidence>
<dbReference type="InterPro" id="IPR055316">
    <property type="entry name" value="RSP9"/>
</dbReference>